<evidence type="ECO:0000313" key="3">
    <source>
        <dbReference type="Proteomes" id="UP000054558"/>
    </source>
</evidence>
<dbReference type="EMBL" id="DF238045">
    <property type="protein sequence ID" value="GAQ92691.1"/>
    <property type="molecule type" value="Genomic_DNA"/>
</dbReference>
<sequence length="112" mass="12435">MDHTSPREQREGEDRDGLPMAGKGPDDHARLPPRLAPLPSGCLKRTAASEMVPKGIDDEERSQEAGRPNEVARRTYQVGETKTCHVKEKILDQYVKVAGHRDVPRVPVLAKC</sequence>
<name>A0A1Y1ITN2_KLENI</name>
<dbReference type="Proteomes" id="UP000054558">
    <property type="component" value="Unassembled WGS sequence"/>
</dbReference>
<feature type="compositionally biased region" description="Basic and acidic residues" evidence="1">
    <location>
        <begin position="1"/>
        <end position="17"/>
    </location>
</feature>
<evidence type="ECO:0000313" key="2">
    <source>
        <dbReference type="EMBL" id="GAQ92691.1"/>
    </source>
</evidence>
<dbReference type="AlphaFoldDB" id="A0A1Y1ITN2"/>
<evidence type="ECO:0000256" key="1">
    <source>
        <dbReference type="SAM" id="MobiDB-lite"/>
    </source>
</evidence>
<gene>
    <name evidence="2" type="ORF">KFL_010960020</name>
</gene>
<organism evidence="2 3">
    <name type="scientific">Klebsormidium nitens</name>
    <name type="common">Green alga</name>
    <name type="synonym">Ulothrix nitens</name>
    <dbReference type="NCBI Taxonomy" id="105231"/>
    <lineage>
        <taxon>Eukaryota</taxon>
        <taxon>Viridiplantae</taxon>
        <taxon>Streptophyta</taxon>
        <taxon>Klebsormidiophyceae</taxon>
        <taxon>Klebsormidiales</taxon>
        <taxon>Klebsormidiaceae</taxon>
        <taxon>Klebsormidium</taxon>
    </lineage>
</organism>
<feature type="region of interest" description="Disordered" evidence="1">
    <location>
        <begin position="1"/>
        <end position="72"/>
    </location>
</feature>
<proteinExistence type="predicted"/>
<reference evidence="2 3" key="1">
    <citation type="journal article" date="2014" name="Nat. Commun.">
        <title>Klebsormidium flaccidum genome reveals primary factors for plant terrestrial adaptation.</title>
        <authorList>
            <person name="Hori K."/>
            <person name="Maruyama F."/>
            <person name="Fujisawa T."/>
            <person name="Togashi T."/>
            <person name="Yamamoto N."/>
            <person name="Seo M."/>
            <person name="Sato S."/>
            <person name="Yamada T."/>
            <person name="Mori H."/>
            <person name="Tajima N."/>
            <person name="Moriyama T."/>
            <person name="Ikeuchi M."/>
            <person name="Watanabe M."/>
            <person name="Wada H."/>
            <person name="Kobayashi K."/>
            <person name="Saito M."/>
            <person name="Masuda T."/>
            <person name="Sasaki-Sekimoto Y."/>
            <person name="Mashiguchi K."/>
            <person name="Awai K."/>
            <person name="Shimojima M."/>
            <person name="Masuda S."/>
            <person name="Iwai M."/>
            <person name="Nobusawa T."/>
            <person name="Narise T."/>
            <person name="Kondo S."/>
            <person name="Saito H."/>
            <person name="Sato R."/>
            <person name="Murakawa M."/>
            <person name="Ihara Y."/>
            <person name="Oshima-Yamada Y."/>
            <person name="Ohtaka K."/>
            <person name="Satoh M."/>
            <person name="Sonobe K."/>
            <person name="Ishii M."/>
            <person name="Ohtani R."/>
            <person name="Kanamori-Sato M."/>
            <person name="Honoki R."/>
            <person name="Miyazaki D."/>
            <person name="Mochizuki H."/>
            <person name="Umetsu J."/>
            <person name="Higashi K."/>
            <person name="Shibata D."/>
            <person name="Kamiya Y."/>
            <person name="Sato N."/>
            <person name="Nakamura Y."/>
            <person name="Tabata S."/>
            <person name="Ida S."/>
            <person name="Kurokawa K."/>
            <person name="Ohta H."/>
        </authorList>
    </citation>
    <scope>NUCLEOTIDE SEQUENCE [LARGE SCALE GENOMIC DNA]</scope>
    <source>
        <strain evidence="2 3">NIES-2285</strain>
    </source>
</reference>
<keyword evidence="3" id="KW-1185">Reference proteome</keyword>
<accession>A0A1Y1ITN2</accession>
<protein>
    <submittedName>
        <fullName evidence="2">Uncharacterized protein</fullName>
    </submittedName>
</protein>